<keyword evidence="3" id="KW-1185">Reference proteome</keyword>
<name>A0ABQ6CM57_9HYPH</name>
<keyword evidence="1" id="KW-1133">Transmembrane helix</keyword>
<feature type="transmembrane region" description="Helical" evidence="1">
    <location>
        <begin position="249"/>
        <end position="282"/>
    </location>
</feature>
<dbReference type="RefSeq" id="WP_284312257.1">
    <property type="nucleotide sequence ID" value="NZ_BSPC01000022.1"/>
</dbReference>
<feature type="transmembrane region" description="Helical" evidence="1">
    <location>
        <begin position="224"/>
        <end position="243"/>
    </location>
</feature>
<feature type="transmembrane region" description="Helical" evidence="1">
    <location>
        <begin position="86"/>
        <end position="107"/>
    </location>
</feature>
<evidence type="ECO:0000256" key="1">
    <source>
        <dbReference type="SAM" id="Phobius"/>
    </source>
</evidence>
<keyword evidence="1" id="KW-0472">Membrane</keyword>
<organism evidence="2 3">
    <name type="scientific">Labrys miyagiensis</name>
    <dbReference type="NCBI Taxonomy" id="346912"/>
    <lineage>
        <taxon>Bacteria</taxon>
        <taxon>Pseudomonadati</taxon>
        <taxon>Pseudomonadota</taxon>
        <taxon>Alphaproteobacteria</taxon>
        <taxon>Hyphomicrobiales</taxon>
        <taxon>Xanthobacteraceae</taxon>
        <taxon>Labrys</taxon>
    </lineage>
</organism>
<proteinExistence type="predicted"/>
<evidence type="ECO:0000313" key="3">
    <source>
        <dbReference type="Proteomes" id="UP001156882"/>
    </source>
</evidence>
<feature type="transmembrane region" description="Helical" evidence="1">
    <location>
        <begin position="139"/>
        <end position="156"/>
    </location>
</feature>
<feature type="transmembrane region" description="Helical" evidence="1">
    <location>
        <begin position="294"/>
        <end position="319"/>
    </location>
</feature>
<gene>
    <name evidence="2" type="ORF">GCM10007874_23580</name>
</gene>
<feature type="transmembrane region" description="Helical" evidence="1">
    <location>
        <begin position="168"/>
        <end position="189"/>
    </location>
</feature>
<accession>A0ABQ6CM57</accession>
<feature type="transmembrane region" description="Helical" evidence="1">
    <location>
        <begin position="375"/>
        <end position="400"/>
    </location>
</feature>
<feature type="transmembrane region" description="Helical" evidence="1">
    <location>
        <begin position="421"/>
        <end position="449"/>
    </location>
</feature>
<keyword evidence="1" id="KW-0812">Transmembrane</keyword>
<reference evidence="3" key="1">
    <citation type="journal article" date="2019" name="Int. J. Syst. Evol. Microbiol.">
        <title>The Global Catalogue of Microorganisms (GCM) 10K type strain sequencing project: providing services to taxonomists for standard genome sequencing and annotation.</title>
        <authorList>
            <consortium name="The Broad Institute Genomics Platform"/>
            <consortium name="The Broad Institute Genome Sequencing Center for Infectious Disease"/>
            <person name="Wu L."/>
            <person name="Ma J."/>
        </authorList>
    </citation>
    <scope>NUCLEOTIDE SEQUENCE [LARGE SCALE GENOMIC DNA]</scope>
    <source>
        <strain evidence="3">NBRC 101365</strain>
    </source>
</reference>
<feature type="transmembrane region" description="Helical" evidence="1">
    <location>
        <begin position="6"/>
        <end position="29"/>
    </location>
</feature>
<protein>
    <submittedName>
        <fullName evidence="2">Uncharacterized protein</fullName>
    </submittedName>
</protein>
<evidence type="ECO:0000313" key="2">
    <source>
        <dbReference type="EMBL" id="GLS19341.1"/>
    </source>
</evidence>
<dbReference type="Proteomes" id="UP001156882">
    <property type="component" value="Unassembled WGS sequence"/>
</dbReference>
<dbReference type="EMBL" id="BSPC01000022">
    <property type="protein sequence ID" value="GLS19341.1"/>
    <property type="molecule type" value="Genomic_DNA"/>
</dbReference>
<comment type="caution">
    <text evidence="2">The sequence shown here is derived from an EMBL/GenBank/DDBJ whole genome shotgun (WGS) entry which is preliminary data.</text>
</comment>
<sequence length="478" mass="51510">MTIEPVGAVALLLGLLILFRGPVVGFYILIPSGLLGSCAVLFLTALGGAPVQPAHLMLGFVILAMFAQPGTTGEVWSALTFPREAFWLLLTVLWGTLGAILFPRIFAGAVYVSAINQGGGEGSPLLVPLGPTTGNITQSVYFIADLVTFLVCYVFAKNRDNFNVLAQAYFIYCVLNIFFALVDLATFWTNTSFLLDFMRNTTYALHDDTVIAGMKRIVGSFTEASSFGGVTLGTFGFTFRLWLGGVRPALTLTIAMISLILLVMCTATTAYVALPLVLAILYMTSLWRLIRGPVPKTVMAFLIFAPLLFILIVAAVMLIPAVGDQVWAIADEMLFNKATSQSAEERGSWNKASIETFFATFGLGGGIGAVRSSSFLLAVFGNLGIIGCLTYGLFLFLILFRRSRKPLDWYVHEVRAAARTTCLANIITCSISASLIDLGLSFFMLAGLACAASDTSNVPAKQQEQEEIPNLLRAGLRS</sequence>